<reference evidence="6 7" key="1">
    <citation type="submission" date="2016-12" db="EMBL/GenBank/DDBJ databases">
        <title>Genomic Comparison of strains in the 'Actinomyces naeslundii' Group.</title>
        <authorList>
            <person name="Mughal S.R."/>
            <person name="Do T."/>
            <person name="Gilbert S.C."/>
            <person name="Witherden E.A."/>
            <person name="Didelot X."/>
            <person name="Beighton D."/>
        </authorList>
    </citation>
    <scope>NUCLEOTIDE SEQUENCE [LARGE SCALE GENOMIC DNA]</scope>
    <source>
        <strain evidence="6 7">CCUG 33920</strain>
    </source>
</reference>
<evidence type="ECO:0000256" key="2">
    <source>
        <dbReference type="ARBA" id="ARBA00022723"/>
    </source>
</evidence>
<dbReference type="PANTHER" id="PTHR42978">
    <property type="entry name" value="QUORUM-QUENCHING LACTONASE YTNP-RELATED-RELATED"/>
    <property type="match status" value="1"/>
</dbReference>
<evidence type="ECO:0000259" key="5">
    <source>
        <dbReference type="SMART" id="SM00849"/>
    </source>
</evidence>
<dbReference type="InterPro" id="IPR001279">
    <property type="entry name" value="Metallo-B-lactamas"/>
</dbReference>
<dbReference type="AlphaFoldDB" id="A0A1Q8VD03"/>
<dbReference type="Proteomes" id="UP000186857">
    <property type="component" value="Unassembled WGS sequence"/>
</dbReference>
<keyword evidence="3" id="KW-0378">Hydrolase</keyword>
<keyword evidence="4" id="KW-0862">Zinc</keyword>
<protein>
    <recommendedName>
        <fullName evidence="5">Metallo-beta-lactamase domain-containing protein</fullName>
    </recommendedName>
</protein>
<accession>A0A1Q8VD03</accession>
<dbReference type="EMBL" id="MSKJ01000004">
    <property type="protein sequence ID" value="OLO45970.1"/>
    <property type="molecule type" value="Genomic_DNA"/>
</dbReference>
<comment type="caution">
    <text evidence="6">The sequence shown here is derived from an EMBL/GenBank/DDBJ whole genome shotgun (WGS) entry which is preliminary data.</text>
</comment>
<evidence type="ECO:0000256" key="3">
    <source>
        <dbReference type="ARBA" id="ARBA00022801"/>
    </source>
</evidence>
<name>A0A1Q8VD03_9ACTO</name>
<dbReference type="SMART" id="SM00849">
    <property type="entry name" value="Lactamase_B"/>
    <property type="match status" value="1"/>
</dbReference>
<feature type="domain" description="Metallo-beta-lactamase" evidence="5">
    <location>
        <begin position="1"/>
        <end position="220"/>
    </location>
</feature>
<dbReference type="SUPFAM" id="SSF56281">
    <property type="entry name" value="Metallo-hydrolase/oxidoreductase"/>
    <property type="match status" value="1"/>
</dbReference>
<gene>
    <name evidence="6" type="ORF">BKH29_02055</name>
</gene>
<dbReference type="PANTHER" id="PTHR42978:SF3">
    <property type="entry name" value="BLR3078 PROTEIN"/>
    <property type="match status" value="1"/>
</dbReference>
<dbReference type="Pfam" id="PF00753">
    <property type="entry name" value="Lactamase_B"/>
    <property type="match status" value="1"/>
</dbReference>
<organism evidence="6 7">
    <name type="scientific">Actinomyces oris</name>
    <dbReference type="NCBI Taxonomy" id="544580"/>
    <lineage>
        <taxon>Bacteria</taxon>
        <taxon>Bacillati</taxon>
        <taxon>Actinomycetota</taxon>
        <taxon>Actinomycetes</taxon>
        <taxon>Actinomycetales</taxon>
        <taxon>Actinomycetaceae</taxon>
        <taxon>Actinomyces</taxon>
    </lineage>
</organism>
<dbReference type="GO" id="GO:0046872">
    <property type="term" value="F:metal ion binding"/>
    <property type="evidence" value="ECO:0007669"/>
    <property type="project" value="UniProtKB-KW"/>
</dbReference>
<dbReference type="InterPro" id="IPR051013">
    <property type="entry name" value="MBL_superfamily_lactonases"/>
</dbReference>
<keyword evidence="2" id="KW-0479">Metal-binding</keyword>
<dbReference type="InterPro" id="IPR036866">
    <property type="entry name" value="RibonucZ/Hydroxyglut_hydro"/>
</dbReference>
<evidence type="ECO:0000256" key="4">
    <source>
        <dbReference type="ARBA" id="ARBA00022833"/>
    </source>
</evidence>
<evidence type="ECO:0000256" key="1">
    <source>
        <dbReference type="ARBA" id="ARBA00007749"/>
    </source>
</evidence>
<comment type="similarity">
    <text evidence="1">Belongs to the metallo-beta-lactamase superfamily.</text>
</comment>
<dbReference type="Gene3D" id="3.60.15.10">
    <property type="entry name" value="Ribonuclease Z/Hydroxyacylglutathione hydrolase-like"/>
    <property type="match status" value="1"/>
</dbReference>
<dbReference type="GO" id="GO:0016787">
    <property type="term" value="F:hydrolase activity"/>
    <property type="evidence" value="ECO:0007669"/>
    <property type="project" value="UniProtKB-KW"/>
</dbReference>
<evidence type="ECO:0000313" key="6">
    <source>
        <dbReference type="EMBL" id="OLO45970.1"/>
    </source>
</evidence>
<evidence type="ECO:0000313" key="7">
    <source>
        <dbReference type="Proteomes" id="UP000186857"/>
    </source>
</evidence>
<sequence>MVQTGKYWTLVDAGLGSADLRNPRDRLGDTFLRRVRPALNPAEPAITQVQALGIDPHDVRSIVLTHHDVDHVGGIADFPWASVYVSRAQIDLIIPALRKDMVRRLHPVQWSHTPHWKPVTLSETWRSRPSFRLNDSLSLVALDGHIEGHCAVVIDRENEPPLIHAGDAVMDVKIELFGGRAPLGLRAFQHMTRTDARAWRESRSWLKECVEDGIDVICAHEPHPRLSGAR</sequence>
<proteinExistence type="inferred from homology"/>